<reference evidence="5 6" key="1">
    <citation type="submission" date="2024-09" db="EMBL/GenBank/DDBJ databases">
        <authorList>
            <person name="Sun Q."/>
            <person name="Mori K."/>
        </authorList>
    </citation>
    <scope>NUCLEOTIDE SEQUENCE [LARGE SCALE GENOMIC DNA]</scope>
    <source>
        <strain evidence="5 6">JCM 11201</strain>
    </source>
</reference>
<dbReference type="InterPro" id="IPR000683">
    <property type="entry name" value="Gfo/Idh/MocA-like_OxRdtase_N"/>
</dbReference>
<dbReference type="PANTHER" id="PTHR43708">
    <property type="entry name" value="CONSERVED EXPRESSED OXIDOREDUCTASE (EUROFUNG)"/>
    <property type="match status" value="1"/>
</dbReference>
<organism evidence="5 6">
    <name type="scientific">Ectobacillus funiculus</name>
    <dbReference type="NCBI Taxonomy" id="137993"/>
    <lineage>
        <taxon>Bacteria</taxon>
        <taxon>Bacillati</taxon>
        <taxon>Bacillota</taxon>
        <taxon>Bacilli</taxon>
        <taxon>Bacillales</taxon>
        <taxon>Bacillaceae</taxon>
        <taxon>Ectobacillus</taxon>
    </lineage>
</organism>
<dbReference type="InterPro" id="IPR004104">
    <property type="entry name" value="Gfo/Idh/MocA-like_OxRdtase_C"/>
</dbReference>
<dbReference type="NCBIfam" id="NF008607">
    <property type="entry name" value="PRK11579.1"/>
    <property type="match status" value="1"/>
</dbReference>
<gene>
    <name evidence="5" type="ORF">ACFFMS_05490</name>
</gene>
<evidence type="ECO:0000256" key="1">
    <source>
        <dbReference type="ARBA" id="ARBA00010928"/>
    </source>
</evidence>
<dbReference type="SUPFAM" id="SSF51735">
    <property type="entry name" value="NAD(P)-binding Rossmann-fold domains"/>
    <property type="match status" value="1"/>
</dbReference>
<name>A0ABV5WC77_9BACI</name>
<comment type="similarity">
    <text evidence="1">Belongs to the Gfo/Idh/MocA family.</text>
</comment>
<protein>
    <submittedName>
        <fullName evidence="5">Oxidoreductase</fullName>
    </submittedName>
</protein>
<dbReference type="Gene3D" id="3.40.50.720">
    <property type="entry name" value="NAD(P)-binding Rossmann-like Domain"/>
    <property type="match status" value="1"/>
</dbReference>
<evidence type="ECO:0000259" key="4">
    <source>
        <dbReference type="Pfam" id="PF02894"/>
    </source>
</evidence>
<keyword evidence="6" id="KW-1185">Reference proteome</keyword>
<dbReference type="InterPro" id="IPR051317">
    <property type="entry name" value="Gfo/Idh/MocA_oxidoreduct"/>
</dbReference>
<dbReference type="EMBL" id="JBHMAF010000020">
    <property type="protein sequence ID" value="MFB9757991.1"/>
    <property type="molecule type" value="Genomic_DNA"/>
</dbReference>
<dbReference type="PANTHER" id="PTHR43708:SF5">
    <property type="entry name" value="CONSERVED EXPRESSED OXIDOREDUCTASE (EUROFUNG)-RELATED"/>
    <property type="match status" value="1"/>
</dbReference>
<comment type="caution">
    <text evidence="5">The sequence shown here is derived from an EMBL/GenBank/DDBJ whole genome shotgun (WGS) entry which is preliminary data.</text>
</comment>
<feature type="domain" description="Gfo/Idh/MocA-like oxidoreductase N-terminal" evidence="3">
    <location>
        <begin position="4"/>
        <end position="120"/>
    </location>
</feature>
<evidence type="ECO:0000313" key="5">
    <source>
        <dbReference type="EMBL" id="MFB9757991.1"/>
    </source>
</evidence>
<evidence type="ECO:0000313" key="6">
    <source>
        <dbReference type="Proteomes" id="UP001589609"/>
    </source>
</evidence>
<dbReference type="Gene3D" id="3.30.360.10">
    <property type="entry name" value="Dihydrodipicolinate Reductase, domain 2"/>
    <property type="match status" value="1"/>
</dbReference>
<dbReference type="RefSeq" id="WP_379948236.1">
    <property type="nucleotide sequence ID" value="NZ_JBHMAF010000020.1"/>
</dbReference>
<proteinExistence type="inferred from homology"/>
<evidence type="ECO:0000259" key="3">
    <source>
        <dbReference type="Pfam" id="PF01408"/>
    </source>
</evidence>
<evidence type="ECO:0000256" key="2">
    <source>
        <dbReference type="ARBA" id="ARBA00023002"/>
    </source>
</evidence>
<sequence>MNTMRVGLIGYGFSGETFHAPLLQALTEYEIVKVMSRNPQKVAQTLGAVQVVETIEDVLKDETIELVIITTPNTLHYEMAKQSLLAGKHVVIEKPMVIDPEEAEELIQLANEQQLMLSVYQNRRWDNDFLTIKRLIAEDTLGKVNTYEAHFDRFRPHVQDRWREQAGKGAGILYDLGSHLIDQALHLFGKPQFVLADVVAQRDGAKTDDYFHIIMGYGKLRVILHCGSIVAGQGPRFTLHGSKGSFIKYGIDGQEDALKAGKIPTADDWGEDNPECYGTLILHEDEQEVVTKVKTLPGSYTSYYKQVFEHIRYGQPCPVRAEEGLQTIQMIHAALKSSAEKQAVFMDK</sequence>
<accession>A0ABV5WC77</accession>
<dbReference type="Pfam" id="PF01408">
    <property type="entry name" value="GFO_IDH_MocA"/>
    <property type="match status" value="1"/>
</dbReference>
<dbReference type="Proteomes" id="UP001589609">
    <property type="component" value="Unassembled WGS sequence"/>
</dbReference>
<dbReference type="InterPro" id="IPR036291">
    <property type="entry name" value="NAD(P)-bd_dom_sf"/>
</dbReference>
<dbReference type="Pfam" id="PF02894">
    <property type="entry name" value="GFO_IDH_MocA_C"/>
    <property type="match status" value="1"/>
</dbReference>
<keyword evidence="2" id="KW-0560">Oxidoreductase</keyword>
<feature type="domain" description="Gfo/Idh/MocA-like oxidoreductase C-terminal" evidence="4">
    <location>
        <begin position="133"/>
        <end position="344"/>
    </location>
</feature>